<evidence type="ECO:0000313" key="1">
    <source>
        <dbReference type="EMBL" id="KAI4319129.1"/>
    </source>
</evidence>
<sequence>MDGATGRSGHRGGKNNGDLDGEKKRVEVDSADGSKDVDEMEDVKGVLDSKGSNHSKPSSPEGIGSSSERKVDQLESTRAEMTQVKEENERLKSYLSQIMRDYRSLQMRFMEESKRELNVSSVVDKRGDEQRKLEEADDLVSLSLGRASSSIDPKKGEKKDHVSEKKYDDEEGLVLGLDCKFEASKSGTTESLPNRSPENSFEEEPKEDAGETWPPGKALNTKRSSNGDDEVLQQNPVKKARVSVRARCDTPTMNDGCQWRKYGQKIAKGNPCPRAYYRCTVAPSCPVRKQVQRCAEDMSILITTYEGNHNHPLPMSATAMASTTSAAAHMLLSGSTSSTTRPTTGNDLQAGISGLYPSDASKPRPFYTPSSSFSYASTSCPTITLDLTSNPPSSSASSASSIFGRFSSQYPSSATRFPQGSLNFGSISSTDSSCALPLLSWGGSNGLVNSLGAQLFNKGSTNPSATTQESHNSYQSYLQKTILNLPQSSLPDTISAATKVITADPSFQSALTAALKSIIGSNLSGSTTQDRFRS</sequence>
<evidence type="ECO:0000313" key="2">
    <source>
        <dbReference type="Proteomes" id="UP001057402"/>
    </source>
</evidence>
<reference evidence="2" key="1">
    <citation type="journal article" date="2023" name="Front. Plant Sci.">
        <title>Chromosomal-level genome assembly of Melastoma candidum provides insights into trichome evolution.</title>
        <authorList>
            <person name="Zhong Y."/>
            <person name="Wu W."/>
            <person name="Sun C."/>
            <person name="Zou P."/>
            <person name="Liu Y."/>
            <person name="Dai S."/>
            <person name="Zhou R."/>
        </authorList>
    </citation>
    <scope>NUCLEOTIDE SEQUENCE [LARGE SCALE GENOMIC DNA]</scope>
</reference>
<keyword evidence="2" id="KW-1185">Reference proteome</keyword>
<dbReference type="Proteomes" id="UP001057402">
    <property type="component" value="Chromosome 10"/>
</dbReference>
<gene>
    <name evidence="1" type="ORF">MLD38_032765</name>
</gene>
<proteinExistence type="predicted"/>
<protein>
    <submittedName>
        <fullName evidence="1">Uncharacterized protein</fullName>
    </submittedName>
</protein>
<organism evidence="1 2">
    <name type="scientific">Melastoma candidum</name>
    <dbReference type="NCBI Taxonomy" id="119954"/>
    <lineage>
        <taxon>Eukaryota</taxon>
        <taxon>Viridiplantae</taxon>
        <taxon>Streptophyta</taxon>
        <taxon>Embryophyta</taxon>
        <taxon>Tracheophyta</taxon>
        <taxon>Spermatophyta</taxon>
        <taxon>Magnoliopsida</taxon>
        <taxon>eudicotyledons</taxon>
        <taxon>Gunneridae</taxon>
        <taxon>Pentapetalae</taxon>
        <taxon>rosids</taxon>
        <taxon>malvids</taxon>
        <taxon>Myrtales</taxon>
        <taxon>Melastomataceae</taxon>
        <taxon>Melastomatoideae</taxon>
        <taxon>Melastomateae</taxon>
        <taxon>Melastoma</taxon>
    </lineage>
</organism>
<dbReference type="EMBL" id="CM042889">
    <property type="protein sequence ID" value="KAI4319129.1"/>
    <property type="molecule type" value="Genomic_DNA"/>
</dbReference>
<accession>A0ACB9M6V8</accession>
<comment type="caution">
    <text evidence="1">The sequence shown here is derived from an EMBL/GenBank/DDBJ whole genome shotgun (WGS) entry which is preliminary data.</text>
</comment>
<name>A0ACB9M6V8_9MYRT</name>